<sequence length="281" mass="32806">MNHLPTVYFQIVLFSLFCVFQTVPPKAYKVSYSLVYQPDSTNRKRVGSETFFLYLNKGESSIFGSEGRFKSDSIKDLVNKGVLPQNIQMDSEYRFKTNFRYFVCKEYTKAETMVHESLSTDRFIYPINTLDWKILAQQDSIVGYFCTKATTHYAGRDYEAWFTTDIPISDGPYVFKGLPGLIVKLNDVRNHYVFVMQSFQEDKIERTYKPVYMNSAPVPTDRAKVFSLRTEFRKDRYEYIRRRTGRNFKNATVTTPDGVTKPASEARVDRSWDNNPLELKP</sequence>
<dbReference type="InterPro" id="IPR005901">
    <property type="entry name" value="GLPGLI"/>
</dbReference>
<proteinExistence type="predicted"/>
<name>A0A369I8E1_9BACT</name>
<dbReference type="Pfam" id="PF09697">
    <property type="entry name" value="Porph_ging"/>
    <property type="match status" value="1"/>
</dbReference>
<evidence type="ECO:0000313" key="3">
    <source>
        <dbReference type="Proteomes" id="UP000253141"/>
    </source>
</evidence>
<feature type="region of interest" description="Disordered" evidence="1">
    <location>
        <begin position="251"/>
        <end position="281"/>
    </location>
</feature>
<protein>
    <submittedName>
        <fullName evidence="2">GLPGLI family protein</fullName>
    </submittedName>
</protein>
<evidence type="ECO:0000313" key="2">
    <source>
        <dbReference type="EMBL" id="RDB05878.1"/>
    </source>
</evidence>
<dbReference type="EMBL" id="QPIW01000007">
    <property type="protein sequence ID" value="RDB05878.1"/>
    <property type="molecule type" value="Genomic_DNA"/>
</dbReference>
<keyword evidence="3" id="KW-1185">Reference proteome</keyword>
<dbReference type="OrthoDB" id="1440774at2"/>
<dbReference type="RefSeq" id="WP_114461077.1">
    <property type="nucleotide sequence ID" value="NZ_QPIW01000007.1"/>
</dbReference>
<dbReference type="NCBIfam" id="TIGR01200">
    <property type="entry name" value="GLPGLI"/>
    <property type="match status" value="1"/>
</dbReference>
<comment type="caution">
    <text evidence="2">The sequence shown here is derived from an EMBL/GenBank/DDBJ whole genome shotgun (WGS) entry which is preliminary data.</text>
</comment>
<accession>A0A369I8E1</accession>
<evidence type="ECO:0000256" key="1">
    <source>
        <dbReference type="SAM" id="MobiDB-lite"/>
    </source>
</evidence>
<dbReference type="Proteomes" id="UP000253141">
    <property type="component" value="Unassembled WGS sequence"/>
</dbReference>
<reference evidence="2 3" key="1">
    <citation type="submission" date="2018-07" db="EMBL/GenBank/DDBJ databases">
        <title>Genome analysis of Runella aurantiaca.</title>
        <authorList>
            <person name="Yang X."/>
        </authorList>
    </citation>
    <scope>NUCLEOTIDE SEQUENCE [LARGE SCALE GENOMIC DNA]</scope>
    <source>
        <strain evidence="2 3">YX9</strain>
    </source>
</reference>
<dbReference type="AlphaFoldDB" id="A0A369I8E1"/>
<gene>
    <name evidence="2" type="ORF">DVG78_10715</name>
</gene>
<organism evidence="2 3">
    <name type="scientific">Runella aurantiaca</name>
    <dbReference type="NCBI Taxonomy" id="2282308"/>
    <lineage>
        <taxon>Bacteria</taxon>
        <taxon>Pseudomonadati</taxon>
        <taxon>Bacteroidota</taxon>
        <taxon>Cytophagia</taxon>
        <taxon>Cytophagales</taxon>
        <taxon>Spirosomataceae</taxon>
        <taxon>Runella</taxon>
    </lineage>
</organism>